<dbReference type="InterPro" id="IPR034690">
    <property type="entry name" value="Endolysin_T4_type"/>
</dbReference>
<dbReference type="HAMAP" id="MF_04110">
    <property type="entry name" value="ENDOLYSIN_T4"/>
    <property type="match status" value="1"/>
</dbReference>
<dbReference type="Pfam" id="PF00959">
    <property type="entry name" value="Phage_lysozyme"/>
    <property type="match status" value="1"/>
</dbReference>
<dbReference type="InterPro" id="IPR023347">
    <property type="entry name" value="Lysozyme_dom_sf"/>
</dbReference>
<dbReference type="InterPro" id="IPR033907">
    <property type="entry name" value="Endolysin_autolysin"/>
</dbReference>
<dbReference type="EMBL" id="JANIBM010000006">
    <property type="protein sequence ID" value="MCQ8180977.1"/>
    <property type="molecule type" value="Genomic_DNA"/>
</dbReference>
<evidence type="ECO:0000256" key="4">
    <source>
        <dbReference type="ARBA" id="ARBA00022801"/>
    </source>
</evidence>
<comment type="similarity">
    <text evidence="7">Belongs to the glycosyl hydrolase 24 family.</text>
</comment>
<keyword evidence="3 7" id="KW-0081">Bacteriolytic enzyme</keyword>
<dbReference type="PANTHER" id="PTHR38107">
    <property type="match status" value="1"/>
</dbReference>
<evidence type="ECO:0000256" key="7">
    <source>
        <dbReference type="RuleBase" id="RU003788"/>
    </source>
</evidence>
<dbReference type="RefSeq" id="WP_256610326.1">
    <property type="nucleotide sequence ID" value="NZ_JANIBM010000006.1"/>
</dbReference>
<keyword evidence="4 7" id="KW-0378">Hydrolase</keyword>
<reference evidence="8 9" key="1">
    <citation type="submission" date="2022-07" db="EMBL/GenBank/DDBJ databases">
        <title>Methylomonas rivi sp. nov., Methylomonas rosea sp. nov., Methylomonas aureus sp. nov. and Methylomonas subterranea sp. nov., four novel methanotrophs isolated from a freshwater creek and the deep terrestrial subsurface.</title>
        <authorList>
            <person name="Abin C."/>
            <person name="Sankaranarayanan K."/>
            <person name="Garner C."/>
            <person name="Sindelar R."/>
            <person name="Kotary K."/>
            <person name="Garner R."/>
            <person name="Barclay S."/>
            <person name="Lawson P."/>
            <person name="Krumholz L."/>
        </authorList>
    </citation>
    <scope>NUCLEOTIDE SEQUENCE [LARGE SCALE GENOMIC DNA]</scope>
    <source>
        <strain evidence="8 9">SURF-1</strain>
    </source>
</reference>
<evidence type="ECO:0000256" key="6">
    <source>
        <dbReference type="ARBA" id="ARBA00023295"/>
    </source>
</evidence>
<protein>
    <recommendedName>
        <fullName evidence="7">Lysozyme</fullName>
        <ecNumber evidence="7">3.2.1.17</ecNumber>
    </recommendedName>
</protein>
<comment type="catalytic activity">
    <reaction evidence="1 7">
        <text>Hydrolysis of (1-&gt;4)-beta-linkages between N-acetylmuramic acid and N-acetyl-D-glucosamine residues in a peptidoglycan and between N-acetyl-D-glucosamine residues in chitodextrins.</text>
        <dbReference type="EC" id="3.2.1.17"/>
    </reaction>
</comment>
<organism evidence="8 9">
    <name type="scientific">Methylomonas aurea</name>
    <dbReference type="NCBI Taxonomy" id="2952224"/>
    <lineage>
        <taxon>Bacteria</taxon>
        <taxon>Pseudomonadati</taxon>
        <taxon>Pseudomonadota</taxon>
        <taxon>Gammaproteobacteria</taxon>
        <taxon>Methylococcales</taxon>
        <taxon>Methylococcaceae</taxon>
        <taxon>Methylomonas</taxon>
    </lineage>
</organism>
<name>A0ABT1UFI5_9GAMM</name>
<sequence length="268" mass="29795">MSDQVIPAAERRPKPTNATAAKGRLEARMPVTLATFLRSTTPKTLLPLALVFGIAGCATQPQEWAEDEEKITAGIFLEPEERAVLPPGMELRPIYDKGLDLTKFMEGFRSLPYHDVAHFCTIGYGHLIKQARCNGTEPAEFRNGISEPRGSEILVSDMEQAQIAVQTKTKIPLTDGQYAALCDFVYNVGTGNFAKSTLLSVVNKQQLDRVPAQFRRWSKANGRVIKGLKIRNEKRIDLFFDGIGVPRALPEAEEMLPEIDIRVGETRQ</sequence>
<evidence type="ECO:0000313" key="9">
    <source>
        <dbReference type="Proteomes" id="UP001524569"/>
    </source>
</evidence>
<dbReference type="InterPro" id="IPR023346">
    <property type="entry name" value="Lysozyme-like_dom_sf"/>
</dbReference>
<dbReference type="InterPro" id="IPR051018">
    <property type="entry name" value="Bacteriophage_GH24"/>
</dbReference>
<gene>
    <name evidence="8" type="ORF">NP603_07650</name>
</gene>
<evidence type="ECO:0000256" key="3">
    <source>
        <dbReference type="ARBA" id="ARBA00022638"/>
    </source>
</evidence>
<dbReference type="InterPro" id="IPR002196">
    <property type="entry name" value="Glyco_hydro_24"/>
</dbReference>
<dbReference type="SUPFAM" id="SSF53955">
    <property type="entry name" value="Lysozyme-like"/>
    <property type="match status" value="1"/>
</dbReference>
<dbReference type="EC" id="3.2.1.17" evidence="7"/>
<proteinExistence type="inferred from homology"/>
<dbReference type="Gene3D" id="1.10.530.40">
    <property type="match status" value="1"/>
</dbReference>
<keyword evidence="5" id="KW-1035">Host cytoplasm</keyword>
<evidence type="ECO:0000256" key="5">
    <source>
        <dbReference type="ARBA" id="ARBA00023200"/>
    </source>
</evidence>
<dbReference type="PANTHER" id="PTHR38107:SF3">
    <property type="entry name" value="LYSOZYME RRRD-RELATED"/>
    <property type="match status" value="1"/>
</dbReference>
<keyword evidence="6 7" id="KW-0326">Glycosidase</keyword>
<dbReference type="CDD" id="cd00737">
    <property type="entry name" value="lyz_endolysin_autolysin"/>
    <property type="match status" value="1"/>
</dbReference>
<comment type="caution">
    <text evidence="8">The sequence shown here is derived from an EMBL/GenBank/DDBJ whole genome shotgun (WGS) entry which is preliminary data.</text>
</comment>
<dbReference type="Proteomes" id="UP001524569">
    <property type="component" value="Unassembled WGS sequence"/>
</dbReference>
<evidence type="ECO:0000256" key="2">
    <source>
        <dbReference type="ARBA" id="ARBA00022529"/>
    </source>
</evidence>
<evidence type="ECO:0000313" key="8">
    <source>
        <dbReference type="EMBL" id="MCQ8180977.1"/>
    </source>
</evidence>
<keyword evidence="2 7" id="KW-0929">Antimicrobial</keyword>
<evidence type="ECO:0000256" key="1">
    <source>
        <dbReference type="ARBA" id="ARBA00000632"/>
    </source>
</evidence>
<keyword evidence="9" id="KW-1185">Reference proteome</keyword>
<accession>A0ABT1UFI5</accession>